<dbReference type="SMART" id="SM00317">
    <property type="entry name" value="SET"/>
    <property type="match status" value="1"/>
</dbReference>
<dbReference type="InterPro" id="IPR044570">
    <property type="entry name" value="Set1-like"/>
</dbReference>
<feature type="region of interest" description="Disordered" evidence="14">
    <location>
        <begin position="238"/>
        <end position="305"/>
    </location>
</feature>
<dbReference type="InterPro" id="IPR024657">
    <property type="entry name" value="COMPASS_Set1_N-SET"/>
</dbReference>
<keyword evidence="4" id="KW-0489">Methyltransferase</keyword>
<evidence type="ECO:0000256" key="9">
    <source>
        <dbReference type="ARBA" id="ARBA00030093"/>
    </source>
</evidence>
<dbReference type="Gene3D" id="3.30.70.330">
    <property type="match status" value="1"/>
</dbReference>
<evidence type="ECO:0000256" key="10">
    <source>
        <dbReference type="ARBA" id="ARBA00047571"/>
    </source>
</evidence>
<comment type="catalytic activity">
    <reaction evidence="11">
        <text>N(6)-methyl-L-lysyl(4)-[histone H3] + S-adenosyl-L-methionine = N(6),N(6)-dimethyl-L-lysyl(4)-[histone H3] + S-adenosyl-L-homocysteine + H(+)</text>
        <dbReference type="Rhea" id="RHEA:60268"/>
        <dbReference type="Rhea" id="RHEA-COMP:15540"/>
        <dbReference type="Rhea" id="RHEA-COMP:15543"/>
        <dbReference type="ChEBI" id="CHEBI:15378"/>
        <dbReference type="ChEBI" id="CHEBI:57856"/>
        <dbReference type="ChEBI" id="CHEBI:59789"/>
        <dbReference type="ChEBI" id="CHEBI:61929"/>
        <dbReference type="ChEBI" id="CHEBI:61976"/>
    </reaction>
</comment>
<keyword evidence="13" id="KW-0694">RNA-binding</keyword>
<evidence type="ECO:0000256" key="5">
    <source>
        <dbReference type="ARBA" id="ARBA00022679"/>
    </source>
</evidence>
<evidence type="ECO:0000256" key="11">
    <source>
        <dbReference type="ARBA" id="ARBA00047583"/>
    </source>
</evidence>
<evidence type="ECO:0000256" key="1">
    <source>
        <dbReference type="ARBA" id="ARBA00004123"/>
    </source>
</evidence>
<keyword evidence="7" id="KW-0156">Chromatin regulator</keyword>
<proteinExistence type="predicted"/>
<evidence type="ECO:0000256" key="8">
    <source>
        <dbReference type="ARBA" id="ARBA00023242"/>
    </source>
</evidence>
<dbReference type="SMART" id="SM00360">
    <property type="entry name" value="RRM"/>
    <property type="match status" value="1"/>
</dbReference>
<evidence type="ECO:0000256" key="12">
    <source>
        <dbReference type="ARBA" id="ARBA00049129"/>
    </source>
</evidence>
<evidence type="ECO:0000256" key="13">
    <source>
        <dbReference type="PROSITE-ProRule" id="PRU00176"/>
    </source>
</evidence>
<evidence type="ECO:0000259" key="15">
    <source>
        <dbReference type="PROSITE" id="PS50102"/>
    </source>
</evidence>
<comment type="subcellular location">
    <subcellularLocation>
        <location evidence="1">Nucleus</location>
    </subcellularLocation>
</comment>
<dbReference type="PROSITE" id="PS50102">
    <property type="entry name" value="RRM"/>
    <property type="match status" value="1"/>
</dbReference>
<keyword evidence="8" id="KW-0539">Nucleus</keyword>
<evidence type="ECO:0000259" key="16">
    <source>
        <dbReference type="PROSITE" id="PS50280"/>
    </source>
</evidence>
<dbReference type="InterPro" id="IPR046341">
    <property type="entry name" value="SET_dom_sf"/>
</dbReference>
<dbReference type="Pfam" id="PF00856">
    <property type="entry name" value="SET"/>
    <property type="match status" value="1"/>
</dbReference>
<feature type="domain" description="Post-SET" evidence="17">
    <location>
        <begin position="1004"/>
        <end position="1020"/>
    </location>
</feature>
<evidence type="ECO:0000256" key="2">
    <source>
        <dbReference type="ARBA" id="ARBA00012182"/>
    </source>
</evidence>
<feature type="compositionally biased region" description="Basic and acidic residues" evidence="14">
    <location>
        <begin position="176"/>
        <end position="193"/>
    </location>
</feature>
<dbReference type="Pfam" id="PF11764">
    <property type="entry name" value="N-SET"/>
    <property type="match status" value="1"/>
</dbReference>
<dbReference type="InterPro" id="IPR012677">
    <property type="entry name" value="Nucleotide-bd_a/b_plait_sf"/>
</dbReference>
<keyword evidence="6" id="KW-0949">S-adenosyl-L-methionine</keyword>
<organism evidence="18 19">
    <name type="scientific">Lentinus tigrinus ALCF2SS1-6</name>
    <dbReference type="NCBI Taxonomy" id="1328759"/>
    <lineage>
        <taxon>Eukaryota</taxon>
        <taxon>Fungi</taxon>
        <taxon>Dikarya</taxon>
        <taxon>Basidiomycota</taxon>
        <taxon>Agaricomycotina</taxon>
        <taxon>Agaricomycetes</taxon>
        <taxon>Polyporales</taxon>
        <taxon>Polyporaceae</taxon>
        <taxon>Lentinus</taxon>
    </lineage>
</organism>
<dbReference type="PANTHER" id="PTHR45814">
    <property type="entry name" value="HISTONE-LYSINE N-METHYLTRANSFERASE SETD1"/>
    <property type="match status" value="1"/>
</dbReference>
<evidence type="ECO:0000256" key="14">
    <source>
        <dbReference type="SAM" id="MobiDB-lite"/>
    </source>
</evidence>
<dbReference type="OrthoDB" id="308383at2759"/>
<dbReference type="EC" id="2.1.1.354" evidence="2"/>
<feature type="region of interest" description="Disordered" evidence="14">
    <location>
        <begin position="176"/>
        <end position="224"/>
    </location>
</feature>
<dbReference type="InterPro" id="IPR035979">
    <property type="entry name" value="RBD_domain_sf"/>
</dbReference>
<dbReference type="InterPro" id="IPR001214">
    <property type="entry name" value="SET_dom"/>
</dbReference>
<dbReference type="GO" id="GO:0140999">
    <property type="term" value="F:histone H3K4 trimethyltransferase activity"/>
    <property type="evidence" value="ECO:0007669"/>
    <property type="project" value="UniProtKB-EC"/>
</dbReference>
<dbReference type="SUPFAM" id="SSF82199">
    <property type="entry name" value="SET domain"/>
    <property type="match status" value="1"/>
</dbReference>
<keyword evidence="19" id="KW-1185">Reference proteome</keyword>
<protein>
    <recommendedName>
        <fullName evidence="3">Histone-lysine N-methyltransferase, H3 lysine-4 specific</fullName>
        <ecNumber evidence="2">2.1.1.354</ecNumber>
    </recommendedName>
    <alternativeName>
        <fullName evidence="9">SET domain-containing protein 1</fullName>
    </alternativeName>
</protein>
<reference evidence="18" key="1">
    <citation type="journal article" date="2018" name="Genome Biol. Evol.">
        <title>Genomics and development of Lentinus tigrinus, a white-rot wood-decaying mushroom with dimorphic fruiting bodies.</title>
        <authorList>
            <person name="Wu B."/>
            <person name="Xu Z."/>
            <person name="Knudson A."/>
            <person name="Carlson A."/>
            <person name="Chen N."/>
            <person name="Kovaka S."/>
            <person name="LaButti K."/>
            <person name="Lipzen A."/>
            <person name="Pennachio C."/>
            <person name="Riley R."/>
            <person name="Schakwitz W."/>
            <person name="Umezawa K."/>
            <person name="Ohm R.A."/>
            <person name="Grigoriev I.V."/>
            <person name="Nagy L.G."/>
            <person name="Gibbons J."/>
            <person name="Hibbett D."/>
        </authorList>
    </citation>
    <scope>NUCLEOTIDE SEQUENCE [LARGE SCALE GENOMIC DNA]</scope>
    <source>
        <strain evidence="18">ALCF2SS1-6</strain>
    </source>
</reference>
<dbReference type="Gene3D" id="2.170.270.10">
    <property type="entry name" value="SET domain"/>
    <property type="match status" value="1"/>
</dbReference>
<dbReference type="GO" id="GO:0003723">
    <property type="term" value="F:RNA binding"/>
    <property type="evidence" value="ECO:0007669"/>
    <property type="project" value="UniProtKB-UniRule"/>
</dbReference>
<evidence type="ECO:0000256" key="6">
    <source>
        <dbReference type="ARBA" id="ARBA00022691"/>
    </source>
</evidence>
<name>A0A5C2SD42_9APHY</name>
<gene>
    <name evidence="18" type="ORF">L227DRAFT_499966</name>
</gene>
<evidence type="ECO:0000256" key="7">
    <source>
        <dbReference type="ARBA" id="ARBA00022853"/>
    </source>
</evidence>
<comment type="catalytic activity">
    <reaction evidence="12">
        <text>N(6),N(6)-dimethyl-L-lysyl(4)-[histone H3] + S-adenosyl-L-methionine = N(6),N(6),N(6)-trimethyl-L-lysyl(4)-[histone H3] + S-adenosyl-L-homocysteine + H(+)</text>
        <dbReference type="Rhea" id="RHEA:60272"/>
        <dbReference type="Rhea" id="RHEA-COMP:15537"/>
        <dbReference type="Rhea" id="RHEA-COMP:15540"/>
        <dbReference type="ChEBI" id="CHEBI:15378"/>
        <dbReference type="ChEBI" id="CHEBI:57856"/>
        <dbReference type="ChEBI" id="CHEBI:59789"/>
        <dbReference type="ChEBI" id="CHEBI:61961"/>
        <dbReference type="ChEBI" id="CHEBI:61976"/>
    </reaction>
</comment>
<dbReference type="GO" id="GO:0048188">
    <property type="term" value="C:Set1C/COMPASS complex"/>
    <property type="evidence" value="ECO:0007669"/>
    <property type="project" value="TreeGrafter"/>
</dbReference>
<feature type="region of interest" description="Disordered" evidence="14">
    <location>
        <begin position="635"/>
        <end position="655"/>
    </location>
</feature>
<dbReference type="Pfam" id="PF00076">
    <property type="entry name" value="RRM_1"/>
    <property type="match status" value="1"/>
</dbReference>
<dbReference type="SMART" id="SM00508">
    <property type="entry name" value="PostSET"/>
    <property type="match status" value="1"/>
</dbReference>
<dbReference type="InterPro" id="IPR003616">
    <property type="entry name" value="Post-SET_dom"/>
</dbReference>
<keyword evidence="5" id="KW-0808">Transferase</keyword>
<evidence type="ECO:0000256" key="3">
    <source>
        <dbReference type="ARBA" id="ARBA00015839"/>
    </source>
</evidence>
<dbReference type="PROSITE" id="PS50868">
    <property type="entry name" value="POST_SET"/>
    <property type="match status" value="1"/>
</dbReference>
<evidence type="ECO:0000256" key="4">
    <source>
        <dbReference type="ARBA" id="ARBA00022603"/>
    </source>
</evidence>
<dbReference type="PROSITE" id="PS50280">
    <property type="entry name" value="SET"/>
    <property type="match status" value="1"/>
</dbReference>
<dbReference type="SMART" id="SM01291">
    <property type="entry name" value="N-SET"/>
    <property type="match status" value="1"/>
</dbReference>
<dbReference type="STRING" id="1328759.A0A5C2SD42"/>
<evidence type="ECO:0000313" key="19">
    <source>
        <dbReference type="Proteomes" id="UP000313359"/>
    </source>
</evidence>
<accession>A0A5C2SD42</accession>
<dbReference type="AlphaFoldDB" id="A0A5C2SD42"/>
<dbReference type="SUPFAM" id="SSF54928">
    <property type="entry name" value="RNA-binding domain, RBD"/>
    <property type="match status" value="1"/>
</dbReference>
<dbReference type="GO" id="GO:0032259">
    <property type="term" value="P:methylation"/>
    <property type="evidence" value="ECO:0007669"/>
    <property type="project" value="UniProtKB-KW"/>
</dbReference>
<feature type="domain" description="RRM" evidence="15">
    <location>
        <begin position="74"/>
        <end position="162"/>
    </location>
</feature>
<dbReference type="PANTHER" id="PTHR45814:SF2">
    <property type="entry name" value="HISTONE-LYSINE N-METHYLTRANSFERASE SETD1"/>
    <property type="match status" value="1"/>
</dbReference>
<evidence type="ECO:0000313" key="18">
    <source>
        <dbReference type="EMBL" id="RPD61693.1"/>
    </source>
</evidence>
<dbReference type="Proteomes" id="UP000313359">
    <property type="component" value="Unassembled WGS sequence"/>
</dbReference>
<dbReference type="InterPro" id="IPR000504">
    <property type="entry name" value="RRM_dom"/>
</dbReference>
<evidence type="ECO:0000259" key="17">
    <source>
        <dbReference type="PROSITE" id="PS50868"/>
    </source>
</evidence>
<sequence>MDQGDEPRVKGKGKGKEIILRYDGEVIDGEHEAVVRDPRKETKVKKLPTQRPLRTDLYQCKYEHDTNSVGPEPTTVLILGLPPLMSNQHVRRHFEMYGTIMSFEPQIDKLSGASLGIVSIRFATQEEAKKCIESQHGKKLSVALAIPGSGEAEELRVVSDREGKLLKAVMTELDNRRRREREEKRKKEKEEKAAAALKSTPTSSASHTPVPPVHSNNPWRNGLQGLQGLQSMQNMQNMQVPPRSSHHVPRPPPPSAHLPMRPQGLTPMSMSNSPAPMHGKASPLPSGTPTGPRNGPAHPARIRKPQNAAFRGRGMHVLRAVPPQNIHPPIHLFPNGIENGPVLPPSLQFGLNAVSMPMPIPTMPTMPFLPSRSPSPVSRRPFGKDAKRVDYAAVKAALAQNGYEHIAIDGDVGNVGEDAVRMFMAEFPVDQIIRDRHSWYVTFKTADSARRAQAVVKLTRRTLANHMVTVTARPAPTHVPLAHKTKWTDEEMLEQAESTLFAELRKMLEKDVIERVVAPRVARMVIEQRGKAGSRIVHAAGADGHVAEVHDGLDPKYLDRNGLRGLSFRKKRVREELTPAVSTETVAVSDKVEEEEELVVERPKKKLKKSKKVVVEEKVIESEDEDVTLVPTVPQPRKRAMSEASDIEVPVKKKAKPVPRPKKVKKVTVVDTVQDSRQTSVFEDEVVHEVLPDGLPFEQPSVAQVRVTPYDYSPSPVLSPIVPPPVALPDVPPIDPISEGICEDDEDMYFAKLALERMLFGKTAPAEEIEELETEGPRPFRKHLTGSARTEGYYKIPHTEKSSYVAQYALRGMTATINTEAENAPPPPKAIATSRSNRANARRRAQGLEEMNQVQRAMALSKGEAAAPDSVKYNQLQTRKKHLRFARSPIHDWGLYAMEKINRGDLVIEYVGEVIRAQVADKREKAYERQGIGSSYLFRIDEDLVVDATKKGNLGRLINHSCDPNCTAKIITISGEKKIVIYAKQDIELGSEITYDYHFPIEQDKIPCLCGSAKCRGTLN</sequence>
<feature type="domain" description="SET" evidence="16">
    <location>
        <begin position="881"/>
        <end position="998"/>
    </location>
</feature>
<comment type="catalytic activity">
    <reaction evidence="10">
        <text>L-lysyl(4)-[histone H3] + 3 S-adenosyl-L-methionine = N(6),N(6),N(6)-trimethyl-L-lysyl(4)-[histone H3] + 3 S-adenosyl-L-homocysteine + 3 H(+)</text>
        <dbReference type="Rhea" id="RHEA:60260"/>
        <dbReference type="Rhea" id="RHEA-COMP:15537"/>
        <dbReference type="Rhea" id="RHEA-COMP:15547"/>
        <dbReference type="ChEBI" id="CHEBI:15378"/>
        <dbReference type="ChEBI" id="CHEBI:29969"/>
        <dbReference type="ChEBI" id="CHEBI:57856"/>
        <dbReference type="ChEBI" id="CHEBI:59789"/>
        <dbReference type="ChEBI" id="CHEBI:61961"/>
        <dbReference type="EC" id="2.1.1.354"/>
    </reaction>
</comment>
<dbReference type="EMBL" id="ML122261">
    <property type="protein sequence ID" value="RPD61693.1"/>
    <property type="molecule type" value="Genomic_DNA"/>
</dbReference>